<dbReference type="AlphaFoldDB" id="A0AAN6UHF8"/>
<keyword evidence="2" id="KW-1185">Reference proteome</keyword>
<evidence type="ECO:0000313" key="1">
    <source>
        <dbReference type="EMBL" id="KAK4132868.1"/>
    </source>
</evidence>
<reference evidence="1" key="1">
    <citation type="journal article" date="2023" name="Mol. Phylogenet. Evol.">
        <title>Genome-scale phylogeny and comparative genomics of the fungal order Sordariales.</title>
        <authorList>
            <person name="Hensen N."/>
            <person name="Bonometti L."/>
            <person name="Westerberg I."/>
            <person name="Brannstrom I.O."/>
            <person name="Guillou S."/>
            <person name="Cros-Aarteil S."/>
            <person name="Calhoun S."/>
            <person name="Haridas S."/>
            <person name="Kuo A."/>
            <person name="Mondo S."/>
            <person name="Pangilinan J."/>
            <person name="Riley R."/>
            <person name="LaButti K."/>
            <person name="Andreopoulos B."/>
            <person name="Lipzen A."/>
            <person name="Chen C."/>
            <person name="Yan M."/>
            <person name="Daum C."/>
            <person name="Ng V."/>
            <person name="Clum A."/>
            <person name="Steindorff A."/>
            <person name="Ohm R.A."/>
            <person name="Martin F."/>
            <person name="Silar P."/>
            <person name="Natvig D.O."/>
            <person name="Lalanne C."/>
            <person name="Gautier V."/>
            <person name="Ament-Velasquez S.L."/>
            <person name="Kruys A."/>
            <person name="Hutchinson M.I."/>
            <person name="Powell A.J."/>
            <person name="Barry K."/>
            <person name="Miller A.N."/>
            <person name="Grigoriev I.V."/>
            <person name="Debuchy R."/>
            <person name="Gladieux P."/>
            <person name="Hiltunen Thoren M."/>
            <person name="Johannesson H."/>
        </authorList>
    </citation>
    <scope>NUCLEOTIDE SEQUENCE</scope>
    <source>
        <strain evidence="1">CBS 123565</strain>
    </source>
</reference>
<protein>
    <submittedName>
        <fullName evidence="1">Uncharacterized protein</fullName>
    </submittedName>
</protein>
<organism evidence="1 2">
    <name type="scientific">Trichocladium antarcticum</name>
    <dbReference type="NCBI Taxonomy" id="1450529"/>
    <lineage>
        <taxon>Eukaryota</taxon>
        <taxon>Fungi</taxon>
        <taxon>Dikarya</taxon>
        <taxon>Ascomycota</taxon>
        <taxon>Pezizomycotina</taxon>
        <taxon>Sordariomycetes</taxon>
        <taxon>Sordariomycetidae</taxon>
        <taxon>Sordariales</taxon>
        <taxon>Chaetomiaceae</taxon>
        <taxon>Trichocladium</taxon>
    </lineage>
</organism>
<accession>A0AAN6UHF8</accession>
<proteinExistence type="predicted"/>
<sequence>MKLWPKWFWKKKRKAAVGYGSRGGWGGVEVARHWCRNRLFGSLRARAVPSWQPVGNRHLEVTKVATRGAGNTQQCRRLQRGNEQQGTIKAGRAAEGALDTYDANLNLRGCGGFGWKIGQDPSDRDSRKGALLAGRLLCRQQDGGAESGGK</sequence>
<evidence type="ECO:0000313" key="2">
    <source>
        <dbReference type="Proteomes" id="UP001304895"/>
    </source>
</evidence>
<name>A0AAN6UHF8_9PEZI</name>
<dbReference type="Proteomes" id="UP001304895">
    <property type="component" value="Unassembled WGS sequence"/>
</dbReference>
<gene>
    <name evidence="1" type="ORF">BT67DRAFT_63212</name>
</gene>
<dbReference type="EMBL" id="MU853414">
    <property type="protein sequence ID" value="KAK4132868.1"/>
    <property type="molecule type" value="Genomic_DNA"/>
</dbReference>
<comment type="caution">
    <text evidence="1">The sequence shown here is derived from an EMBL/GenBank/DDBJ whole genome shotgun (WGS) entry which is preliminary data.</text>
</comment>
<reference evidence="1" key="2">
    <citation type="submission" date="2023-05" db="EMBL/GenBank/DDBJ databases">
        <authorList>
            <consortium name="Lawrence Berkeley National Laboratory"/>
            <person name="Steindorff A."/>
            <person name="Hensen N."/>
            <person name="Bonometti L."/>
            <person name="Westerberg I."/>
            <person name="Brannstrom I.O."/>
            <person name="Guillou S."/>
            <person name="Cros-Aarteil S."/>
            <person name="Calhoun S."/>
            <person name="Haridas S."/>
            <person name="Kuo A."/>
            <person name="Mondo S."/>
            <person name="Pangilinan J."/>
            <person name="Riley R."/>
            <person name="Labutti K."/>
            <person name="Andreopoulos B."/>
            <person name="Lipzen A."/>
            <person name="Chen C."/>
            <person name="Yanf M."/>
            <person name="Daum C."/>
            <person name="Ng V."/>
            <person name="Clum A."/>
            <person name="Ohm R."/>
            <person name="Martin F."/>
            <person name="Silar P."/>
            <person name="Natvig D."/>
            <person name="Lalanne C."/>
            <person name="Gautier V."/>
            <person name="Ament-Velasquez S.L."/>
            <person name="Kruys A."/>
            <person name="Hutchinson M.I."/>
            <person name="Powell A.J."/>
            <person name="Barry K."/>
            <person name="Miller A.N."/>
            <person name="Grigoriev I.V."/>
            <person name="Debuchy R."/>
            <person name="Gladieux P."/>
            <person name="Thoren M.H."/>
            <person name="Johannesson H."/>
        </authorList>
    </citation>
    <scope>NUCLEOTIDE SEQUENCE</scope>
    <source>
        <strain evidence="1">CBS 123565</strain>
    </source>
</reference>